<protein>
    <submittedName>
        <fullName evidence="1">Uncharacterized protein</fullName>
    </submittedName>
</protein>
<dbReference type="Proteomes" id="UP001140087">
    <property type="component" value="Unassembled WGS sequence"/>
</dbReference>
<sequence length="566" mass="62633">MDVGIYALLGGLQFLWFWLFSLLLVASVYLSSTRLHALAFERVLRSPMAFFDTVPLGRILNRFTRDIDSADLALCDFFRQFYQNVGRSIGAFVTIALIVPIVLAPLIPLTVVSWGLVYIYLRTSVEVQRIAAISRSPLYAHYAETLQGLSTIRAHNAQHRFVAKADQALDDANTPYWYSLAVQNWVWLRVDFISHLLTLAVCIVVIAQPSRWDAAAVGLILVQATQMGSYATYAGRGWSELQNNMNAVERLDHYATALPQEPSRTQQEAGGKAVSVRTATRAWPERGTIIIRGLSMRYRPGLPLALSDVNMEVYSGERVGIIGRSGAGKSSIVAALFRLVEPSGGTVFIDGVDTQTLPLARLRRAIGILPQDPVLFSGSVRANIDPVGEFDDAEIWHALRRVRLYDRVAQHAAGLDMPVGESGDNFSSGQRQLLCLARALVRRPRILVLDEATASVDYETDAAIQRIISSSEWDMTVVSIAHRLQTVMSYDRIYVVDNGHVVETGTPSSLLEQCTLPADAAIARPDTAFYRMFREMDRRAVARMLAQAQEAASNNSRPVASAHQNL</sequence>
<name>A0ACC1KX34_9FUNG</name>
<evidence type="ECO:0000313" key="1">
    <source>
        <dbReference type="EMBL" id="KAJ2796597.1"/>
    </source>
</evidence>
<keyword evidence="2" id="KW-1185">Reference proteome</keyword>
<dbReference type="EMBL" id="JANBUN010001824">
    <property type="protein sequence ID" value="KAJ2796597.1"/>
    <property type="molecule type" value="Genomic_DNA"/>
</dbReference>
<accession>A0ACC1KX34</accession>
<organism evidence="1 2">
    <name type="scientific">Coemansia helicoidea</name>
    <dbReference type="NCBI Taxonomy" id="1286919"/>
    <lineage>
        <taxon>Eukaryota</taxon>
        <taxon>Fungi</taxon>
        <taxon>Fungi incertae sedis</taxon>
        <taxon>Zoopagomycota</taxon>
        <taxon>Kickxellomycotina</taxon>
        <taxon>Kickxellomycetes</taxon>
        <taxon>Kickxellales</taxon>
        <taxon>Kickxellaceae</taxon>
        <taxon>Coemansia</taxon>
    </lineage>
</organism>
<evidence type="ECO:0000313" key="2">
    <source>
        <dbReference type="Proteomes" id="UP001140087"/>
    </source>
</evidence>
<reference evidence="1" key="1">
    <citation type="submission" date="2022-07" db="EMBL/GenBank/DDBJ databases">
        <title>Phylogenomic reconstructions and comparative analyses of Kickxellomycotina fungi.</title>
        <authorList>
            <person name="Reynolds N.K."/>
            <person name="Stajich J.E."/>
            <person name="Barry K."/>
            <person name="Grigoriev I.V."/>
            <person name="Crous P."/>
            <person name="Smith M.E."/>
        </authorList>
    </citation>
    <scope>NUCLEOTIDE SEQUENCE</scope>
    <source>
        <strain evidence="1">BCRC 34780</strain>
    </source>
</reference>
<comment type="caution">
    <text evidence="1">The sequence shown here is derived from an EMBL/GenBank/DDBJ whole genome shotgun (WGS) entry which is preliminary data.</text>
</comment>
<proteinExistence type="predicted"/>
<gene>
    <name evidence="1" type="ORF">H4R21_004648</name>
</gene>